<keyword evidence="2" id="KW-0238">DNA-binding</keyword>
<accession>A0A419ENV3</accession>
<dbReference type="InterPro" id="IPR000551">
    <property type="entry name" value="MerR-type_HTH_dom"/>
</dbReference>
<proteinExistence type="predicted"/>
<name>A0A419ENV3_9BACT</name>
<dbReference type="Gene3D" id="1.10.1660.10">
    <property type="match status" value="2"/>
</dbReference>
<keyword evidence="3" id="KW-0804">Transcription</keyword>
<dbReference type="SUPFAM" id="SSF46955">
    <property type="entry name" value="Putative DNA-binding domain"/>
    <property type="match status" value="2"/>
</dbReference>
<evidence type="ECO:0000256" key="1">
    <source>
        <dbReference type="ARBA" id="ARBA00023015"/>
    </source>
</evidence>
<evidence type="ECO:0000313" key="6">
    <source>
        <dbReference type="Proteomes" id="UP000285961"/>
    </source>
</evidence>
<comment type="caution">
    <text evidence="5">The sequence shown here is derived from an EMBL/GenBank/DDBJ whole genome shotgun (WGS) entry which is preliminary data.</text>
</comment>
<dbReference type="CDD" id="cd00592">
    <property type="entry name" value="HTH_MerR-like"/>
    <property type="match status" value="1"/>
</dbReference>
<reference evidence="5 6" key="1">
    <citation type="journal article" date="2017" name="ISME J.">
        <title>Energy and carbon metabolisms in a deep terrestrial subsurface fluid microbial community.</title>
        <authorList>
            <person name="Momper L."/>
            <person name="Jungbluth S.P."/>
            <person name="Lee M.D."/>
            <person name="Amend J.P."/>
        </authorList>
    </citation>
    <scope>NUCLEOTIDE SEQUENCE [LARGE SCALE GENOMIC DNA]</scope>
    <source>
        <strain evidence="5">SURF_17</strain>
    </source>
</reference>
<evidence type="ECO:0000259" key="4">
    <source>
        <dbReference type="PROSITE" id="PS50937"/>
    </source>
</evidence>
<gene>
    <name evidence="5" type="ORF">C4532_19305</name>
</gene>
<dbReference type="Pfam" id="PF13411">
    <property type="entry name" value="MerR_1"/>
    <property type="match status" value="2"/>
</dbReference>
<organism evidence="5 6">
    <name type="scientific">Candidatus Abyssobacteria bacterium SURF_17</name>
    <dbReference type="NCBI Taxonomy" id="2093361"/>
    <lineage>
        <taxon>Bacteria</taxon>
        <taxon>Pseudomonadati</taxon>
        <taxon>Candidatus Hydrogenedentota</taxon>
        <taxon>Candidatus Abyssobacteria</taxon>
    </lineage>
</organism>
<dbReference type="PANTHER" id="PTHR30204:SF94">
    <property type="entry name" value="HEAVY METAL-DEPENDENT TRANSCRIPTIONAL REGULATOR HI_0293-RELATED"/>
    <property type="match status" value="1"/>
</dbReference>
<sequence>MKTSSIPDTKKPAPRAPMKIQKLAARTGVSKSTIHYYIEKGLLPRPKKANRTIAYYDESYIDRIRLIRGFQERAFLPLSRIKQLLKTVPDNGMLENILVISAQYTGWVTDAAPAGPMYEAEAIRSFGISRRTLARLERLGVISPEVNRGRRVYQPEDVEILKVLVRMSERGFTPKQGWPTEALSIYVNAAQQLAEKEVAQLFNRMREGLDPKDAQSLFNETGEDVLLNLFLWMRRKAMRKEFGKRVRKLKKRT</sequence>
<dbReference type="InterPro" id="IPR047057">
    <property type="entry name" value="MerR_fam"/>
</dbReference>
<dbReference type="PROSITE" id="PS50937">
    <property type="entry name" value="HTH_MERR_2"/>
    <property type="match status" value="1"/>
</dbReference>
<evidence type="ECO:0000256" key="2">
    <source>
        <dbReference type="ARBA" id="ARBA00023125"/>
    </source>
</evidence>
<dbReference type="Proteomes" id="UP000285961">
    <property type="component" value="Unassembled WGS sequence"/>
</dbReference>
<dbReference type="PRINTS" id="PR00040">
    <property type="entry name" value="HTHMERR"/>
</dbReference>
<dbReference type="AlphaFoldDB" id="A0A419ENV3"/>
<dbReference type="GO" id="GO:0003700">
    <property type="term" value="F:DNA-binding transcription factor activity"/>
    <property type="evidence" value="ECO:0007669"/>
    <property type="project" value="InterPro"/>
</dbReference>
<keyword evidence="1" id="KW-0805">Transcription regulation</keyword>
<dbReference type="PANTHER" id="PTHR30204">
    <property type="entry name" value="REDOX-CYCLING DRUG-SENSING TRANSCRIPTIONAL ACTIVATOR SOXR"/>
    <property type="match status" value="1"/>
</dbReference>
<dbReference type="InterPro" id="IPR009061">
    <property type="entry name" value="DNA-bd_dom_put_sf"/>
</dbReference>
<feature type="domain" description="HTH merR-type" evidence="4">
    <location>
        <begin position="17"/>
        <end position="87"/>
    </location>
</feature>
<evidence type="ECO:0000313" key="5">
    <source>
        <dbReference type="EMBL" id="RJP64441.1"/>
    </source>
</evidence>
<protein>
    <submittedName>
        <fullName evidence="5">MerR family transcriptional regulator</fullName>
    </submittedName>
</protein>
<dbReference type="SMART" id="SM00422">
    <property type="entry name" value="HTH_MERR"/>
    <property type="match status" value="1"/>
</dbReference>
<dbReference type="GO" id="GO:0003677">
    <property type="term" value="F:DNA binding"/>
    <property type="evidence" value="ECO:0007669"/>
    <property type="project" value="UniProtKB-KW"/>
</dbReference>
<dbReference type="EMBL" id="QZKI01000140">
    <property type="protein sequence ID" value="RJP64441.1"/>
    <property type="molecule type" value="Genomic_DNA"/>
</dbReference>
<evidence type="ECO:0000256" key="3">
    <source>
        <dbReference type="ARBA" id="ARBA00023163"/>
    </source>
</evidence>